<dbReference type="PANTHER" id="PTHR47510">
    <property type="entry name" value="REVERSE TRANSCRIPTASE DOMAIN-CONTAINING PROTEIN"/>
    <property type="match status" value="1"/>
</dbReference>
<name>A0AAV4EYP1_9GAST</name>
<accession>A0AAV4EYP1</accession>
<evidence type="ECO:0000313" key="3">
    <source>
        <dbReference type="Proteomes" id="UP000762676"/>
    </source>
</evidence>
<gene>
    <name evidence="2" type="ORF">ElyMa_005537100</name>
</gene>
<dbReference type="Pfam" id="PF00078">
    <property type="entry name" value="RVT_1"/>
    <property type="match status" value="1"/>
</dbReference>
<dbReference type="InterPro" id="IPR000477">
    <property type="entry name" value="RT_dom"/>
</dbReference>
<dbReference type="EMBL" id="BMAT01011046">
    <property type="protein sequence ID" value="GFR65666.1"/>
    <property type="molecule type" value="Genomic_DNA"/>
</dbReference>
<evidence type="ECO:0000313" key="2">
    <source>
        <dbReference type="EMBL" id="GFR65666.1"/>
    </source>
</evidence>
<dbReference type="PROSITE" id="PS50878">
    <property type="entry name" value="RT_POL"/>
    <property type="match status" value="1"/>
</dbReference>
<dbReference type="SUPFAM" id="SSF56672">
    <property type="entry name" value="DNA/RNA polymerases"/>
    <property type="match status" value="1"/>
</dbReference>
<feature type="domain" description="Reverse transcriptase" evidence="1">
    <location>
        <begin position="72"/>
        <end position="252"/>
    </location>
</feature>
<dbReference type="PANTHER" id="PTHR47510:SF3">
    <property type="entry name" value="ENDO_EXONUCLEASE_PHOSPHATASE DOMAIN-CONTAINING PROTEIN"/>
    <property type="match status" value="1"/>
</dbReference>
<dbReference type="AlphaFoldDB" id="A0AAV4EYP1"/>
<protein>
    <recommendedName>
        <fullName evidence="1">Reverse transcriptase domain-containing protein</fullName>
    </recommendedName>
</protein>
<dbReference type="Proteomes" id="UP000762676">
    <property type="component" value="Unassembled WGS sequence"/>
</dbReference>
<dbReference type="InterPro" id="IPR043502">
    <property type="entry name" value="DNA/RNA_pol_sf"/>
</dbReference>
<evidence type="ECO:0000259" key="1">
    <source>
        <dbReference type="PROSITE" id="PS50878"/>
    </source>
</evidence>
<keyword evidence="3" id="KW-1185">Reference proteome</keyword>
<proteinExistence type="predicted"/>
<reference evidence="2 3" key="1">
    <citation type="journal article" date="2021" name="Elife">
        <title>Chloroplast acquisition without the gene transfer in kleptoplastic sea slugs, Plakobranchus ocellatus.</title>
        <authorList>
            <person name="Maeda T."/>
            <person name="Takahashi S."/>
            <person name="Yoshida T."/>
            <person name="Shimamura S."/>
            <person name="Takaki Y."/>
            <person name="Nagai Y."/>
            <person name="Toyoda A."/>
            <person name="Suzuki Y."/>
            <person name="Arimoto A."/>
            <person name="Ishii H."/>
            <person name="Satoh N."/>
            <person name="Nishiyama T."/>
            <person name="Hasebe M."/>
            <person name="Maruyama T."/>
            <person name="Minagawa J."/>
            <person name="Obokata J."/>
            <person name="Shigenobu S."/>
        </authorList>
    </citation>
    <scope>NUCLEOTIDE SEQUENCE [LARGE SCALE GENOMIC DNA]</scope>
</reference>
<organism evidence="2 3">
    <name type="scientific">Elysia marginata</name>
    <dbReference type="NCBI Taxonomy" id="1093978"/>
    <lineage>
        <taxon>Eukaryota</taxon>
        <taxon>Metazoa</taxon>
        <taxon>Spiralia</taxon>
        <taxon>Lophotrochozoa</taxon>
        <taxon>Mollusca</taxon>
        <taxon>Gastropoda</taxon>
        <taxon>Heterobranchia</taxon>
        <taxon>Euthyneura</taxon>
        <taxon>Panpulmonata</taxon>
        <taxon>Sacoglossa</taxon>
        <taxon>Placobranchoidea</taxon>
        <taxon>Plakobranchidae</taxon>
        <taxon>Elysia</taxon>
    </lineage>
</organism>
<comment type="caution">
    <text evidence="2">The sequence shown here is derived from an EMBL/GenBank/DDBJ whole genome shotgun (WGS) entry which is preliminary data.</text>
</comment>
<sequence length="252" mass="28867">MHDFQDKIKEEMERVLNGPGPHDEYIVSEDEIACVFRKVDERKSSGPDGLKGWILNHCSDELKSIYAALFNMSIAEHKLPPAWKTSEIIPVPKKSQVKELNDLRPVALTSIVTKCFEKIIVKEVKRCFSVFQDPLQFAYREKRSVEDAILVFFQNIYKHLDVPRSYCRILFIDFSSAFNTIQPHLVISKLSKMNLNTNLIAWILDFLTFRPQFVKLSNSKTNNCRHSVVSKMITTNTGAPQGAMLSPVLFSV</sequence>